<keyword evidence="3" id="KW-1185">Reference proteome</keyword>
<gene>
    <name evidence="2" type="ORF">AAG570_000480</name>
</gene>
<proteinExistence type="predicted"/>
<dbReference type="Proteomes" id="UP001558652">
    <property type="component" value="Unassembled WGS sequence"/>
</dbReference>
<evidence type="ECO:0000313" key="3">
    <source>
        <dbReference type="Proteomes" id="UP001558652"/>
    </source>
</evidence>
<reference evidence="2 3" key="1">
    <citation type="submission" date="2024-07" db="EMBL/GenBank/DDBJ databases">
        <title>Chromosome-level genome assembly of the water stick insect Ranatra chinensis (Heteroptera: Nepidae).</title>
        <authorList>
            <person name="Liu X."/>
        </authorList>
    </citation>
    <scope>NUCLEOTIDE SEQUENCE [LARGE SCALE GENOMIC DNA]</scope>
    <source>
        <strain evidence="2">Cailab_2021Rc</strain>
        <tissue evidence="2">Muscle</tissue>
    </source>
</reference>
<feature type="region of interest" description="Disordered" evidence="1">
    <location>
        <begin position="110"/>
        <end position="144"/>
    </location>
</feature>
<accession>A0ABD0YX67</accession>
<name>A0ABD0YX67_9HEMI</name>
<protein>
    <submittedName>
        <fullName evidence="2">Uncharacterized protein</fullName>
    </submittedName>
</protein>
<dbReference type="AlphaFoldDB" id="A0ABD0YX67"/>
<evidence type="ECO:0000256" key="1">
    <source>
        <dbReference type="SAM" id="MobiDB-lite"/>
    </source>
</evidence>
<comment type="caution">
    <text evidence="2">The sequence shown here is derived from an EMBL/GenBank/DDBJ whole genome shotgun (WGS) entry which is preliminary data.</text>
</comment>
<organism evidence="2 3">
    <name type="scientific">Ranatra chinensis</name>
    <dbReference type="NCBI Taxonomy" id="642074"/>
    <lineage>
        <taxon>Eukaryota</taxon>
        <taxon>Metazoa</taxon>
        <taxon>Ecdysozoa</taxon>
        <taxon>Arthropoda</taxon>
        <taxon>Hexapoda</taxon>
        <taxon>Insecta</taxon>
        <taxon>Pterygota</taxon>
        <taxon>Neoptera</taxon>
        <taxon>Paraneoptera</taxon>
        <taxon>Hemiptera</taxon>
        <taxon>Heteroptera</taxon>
        <taxon>Panheteroptera</taxon>
        <taxon>Nepomorpha</taxon>
        <taxon>Nepidae</taxon>
        <taxon>Ranatrinae</taxon>
        <taxon>Ranatra</taxon>
    </lineage>
</organism>
<sequence length="176" mass="19639">MKEGLECTKDVGRRLWADEVKVGVTNRRMSVAATSVTGSIPVGRKLHFQIRSPDKHTQLYILGNNLSSLQRNYYEKQLDIATSLCCDLPPDGESWEGSGFDDEGPPRTIAGAEFPPWGHPAKRKRRGEKRNQTAAEGERKCGQGVRVDIRPAWSPWAHGDVEDRLIQQSGRMAQAN</sequence>
<dbReference type="EMBL" id="JBFDAA010000001">
    <property type="protein sequence ID" value="KAL1140550.1"/>
    <property type="molecule type" value="Genomic_DNA"/>
</dbReference>
<evidence type="ECO:0000313" key="2">
    <source>
        <dbReference type="EMBL" id="KAL1140550.1"/>
    </source>
</evidence>